<proteinExistence type="predicted"/>
<dbReference type="EMBL" id="UIVT01000002">
    <property type="protein sequence ID" value="SVP91333.1"/>
    <property type="molecule type" value="Genomic_DNA"/>
</dbReference>
<dbReference type="EMBL" id="UIVS01000002">
    <property type="protein sequence ID" value="SVP91697.1"/>
    <property type="molecule type" value="Genomic_DNA"/>
</dbReference>
<organism evidence="2">
    <name type="scientific">Theileria annulata</name>
    <dbReference type="NCBI Taxonomy" id="5874"/>
    <lineage>
        <taxon>Eukaryota</taxon>
        <taxon>Sar</taxon>
        <taxon>Alveolata</taxon>
        <taxon>Apicomplexa</taxon>
        <taxon>Aconoidasida</taxon>
        <taxon>Piroplasmida</taxon>
        <taxon>Theileriidae</taxon>
        <taxon>Theileria</taxon>
    </lineage>
</organism>
<gene>
    <name evidence="1" type="ORF">TAT_000175400</name>
    <name evidence="2" type="ORF">TAV_000175600</name>
</gene>
<evidence type="ECO:0000313" key="1">
    <source>
        <dbReference type="EMBL" id="SVP91333.1"/>
    </source>
</evidence>
<reference evidence="2" key="1">
    <citation type="submission" date="2018-07" db="EMBL/GenBank/DDBJ databases">
        <authorList>
            <person name="Quirk P.G."/>
            <person name="Krulwich T.A."/>
        </authorList>
    </citation>
    <scope>NUCLEOTIDE SEQUENCE</scope>
    <source>
        <strain evidence="2">Anand</strain>
    </source>
</reference>
<protein>
    <submittedName>
        <fullName evidence="2">Uncharacterized protein</fullName>
    </submittedName>
</protein>
<evidence type="ECO:0000313" key="2">
    <source>
        <dbReference type="EMBL" id="SVP91697.1"/>
    </source>
</evidence>
<accession>A0A3B0MNK2</accession>
<dbReference type="VEuPathDB" id="PiroplasmaDB:TA13040"/>
<name>A0A3B0MNK2_THEAN</name>
<dbReference type="AlphaFoldDB" id="A0A3B0MNK2"/>
<sequence length="825" mass="93356">MDWNDFKVSSSVHLSNNSSVINLFKLSRDHYSTDTSLQDGQPGLSESDLKSSFNYDKLFENEFFDSSFVNFHKDLQLWDRDKLTVIDIITKRLRSTLHSNISKTSDPHLSNKVTKSLDKSINQTDNLPLSGDRLGLSSDRLGFPGNKVEYEVELGLENELLISWLDKYGNDIPNVGHEGYNIFVENAVKLLKKVNLNPVNFINFMLNIAKLAAGKPQNFMYKYLRLSLSQLEKQAFNNLHYYILNTKNIFINELILNTQMSPLDTLKLVINTANTIFPSVTLNTLDRVNSKSSDYYFFILYLLFRSGSNSSLNLLLSYINKEPYLGSSRTHVGSSRGMYMSNIGDEELDINLNELPPLFKELAQILSNILAEKFDNVNSLLPQFLNNYPQSNINTGRVNSVSVNGGLDILLSIVYPENYMECDMSLMTREDYLCSGSLTYSSSTLMSKSYELCKSLTQETCNIDATEKDLVDRIVSYAYSIALAGGVMESLRLLMSAVKLPQVQAIGIYFTVLSENSGLFEFEEVNFVSYSLWNFVDQNNKLIQSHTSDELSYLLLLAFNRNRNVSPELKILLSTLLPMNKNVMGVKYCVSENFNDAVSPSYLGSSVTKDGMLLVGPLLQKLIKLSGRRSSAKYAILLLAQYCAYVGLWASAFKCFYCIQDADNCAAVLEACCCYLYDKDDNTKTFSIDDLLVYYTLTKNLSPNNKHVLELRKTFSCIELCVLVKNNKYFEAVSYCRKHKVFDNTLSILRNESHQIYFNALFSYIKALKLLISTGSQPMELMSTSEASNLLDLLEAAYQNTNTDQKLTVEALHTLLTFISINPPK</sequence>